<feature type="compositionally biased region" description="Basic and acidic residues" evidence="8">
    <location>
        <begin position="1"/>
        <end position="20"/>
    </location>
</feature>
<evidence type="ECO:0000313" key="10">
    <source>
        <dbReference type="EMBL" id="HAT1597522.1"/>
    </source>
</evidence>
<evidence type="ECO:0000256" key="6">
    <source>
        <dbReference type="ARBA" id="ARBA00023236"/>
    </source>
</evidence>
<dbReference type="EMBL" id="DACSEI010000043">
    <property type="protein sequence ID" value="HAT1597522.1"/>
    <property type="molecule type" value="Genomic_DNA"/>
</dbReference>
<dbReference type="GO" id="GO:0003677">
    <property type="term" value="F:DNA binding"/>
    <property type="evidence" value="ECO:0007669"/>
    <property type="project" value="InterPro"/>
</dbReference>
<dbReference type="InterPro" id="IPR015927">
    <property type="entry name" value="Peptidase_S24_S26A/B/C"/>
</dbReference>
<dbReference type="PANTHER" id="PTHR33516">
    <property type="entry name" value="LEXA REPRESSOR"/>
    <property type="match status" value="1"/>
</dbReference>
<dbReference type="GO" id="GO:0003887">
    <property type="term" value="F:DNA-directed DNA polymerase activity"/>
    <property type="evidence" value="ECO:0007669"/>
    <property type="project" value="UniProtKB-EC"/>
</dbReference>
<protein>
    <submittedName>
        <fullName evidence="10">Translesion error-prone DNA polymerase V autoproteolytic subunit</fullName>
        <ecNumber evidence="10">2.7.7.7</ecNumber>
    </submittedName>
</protein>
<evidence type="ECO:0000256" key="7">
    <source>
        <dbReference type="RuleBase" id="RU003991"/>
    </source>
</evidence>
<comment type="caution">
    <text evidence="10">The sequence shown here is derived from an EMBL/GenBank/DDBJ whole genome shotgun (WGS) entry which is preliminary data.</text>
</comment>
<evidence type="ECO:0000259" key="9">
    <source>
        <dbReference type="Pfam" id="PF00717"/>
    </source>
</evidence>
<dbReference type="AlphaFoldDB" id="A0AAN5R6B9"/>
<keyword evidence="4 7" id="KW-0068">Autocatalytic cleavage</keyword>
<feature type="region of interest" description="Disordered" evidence="8">
    <location>
        <begin position="1"/>
        <end position="23"/>
    </location>
</feature>
<dbReference type="GO" id="GO:0009432">
    <property type="term" value="P:SOS response"/>
    <property type="evidence" value="ECO:0007669"/>
    <property type="project" value="UniProtKB-KW"/>
</dbReference>
<keyword evidence="10" id="KW-0548">Nucleotidyltransferase</keyword>
<dbReference type="NCBIfam" id="NF007621">
    <property type="entry name" value="PRK10276.1"/>
    <property type="match status" value="1"/>
</dbReference>
<evidence type="ECO:0000313" key="11">
    <source>
        <dbReference type="Proteomes" id="UP000861567"/>
    </source>
</evidence>
<evidence type="ECO:0000256" key="4">
    <source>
        <dbReference type="ARBA" id="ARBA00022813"/>
    </source>
</evidence>
<dbReference type="GO" id="GO:0006281">
    <property type="term" value="P:DNA repair"/>
    <property type="evidence" value="ECO:0007669"/>
    <property type="project" value="UniProtKB-KW"/>
</dbReference>
<evidence type="ECO:0000256" key="1">
    <source>
        <dbReference type="ARBA" id="ARBA00007484"/>
    </source>
</evidence>
<name>A0AAN5R6B9_LEGPN</name>
<proteinExistence type="inferred from homology"/>
<evidence type="ECO:0000256" key="3">
    <source>
        <dbReference type="ARBA" id="ARBA00022801"/>
    </source>
</evidence>
<evidence type="ECO:0000256" key="8">
    <source>
        <dbReference type="SAM" id="MobiDB-lite"/>
    </source>
</evidence>
<keyword evidence="10" id="KW-0808">Transferase</keyword>
<gene>
    <name evidence="10" type="primary">umuD</name>
    <name evidence="10" type="ORF">I8Y58_002777</name>
</gene>
<dbReference type="Proteomes" id="UP000861567">
    <property type="component" value="Unassembled WGS sequence"/>
</dbReference>
<dbReference type="EC" id="2.7.7.7" evidence="10"/>
<dbReference type="CDD" id="cd06529">
    <property type="entry name" value="S24_LexA-like"/>
    <property type="match status" value="1"/>
</dbReference>
<reference evidence="10" key="1">
    <citation type="journal article" date="2018" name="Genome Biol.">
        <title>SKESA: strategic k-mer extension for scrupulous assemblies.</title>
        <authorList>
            <person name="Souvorov A."/>
            <person name="Agarwala R."/>
            <person name="Lipman D.J."/>
        </authorList>
    </citation>
    <scope>NUCLEOTIDE SEQUENCE</scope>
    <source>
        <strain evidence="10">D3612</strain>
    </source>
</reference>
<evidence type="ECO:0000256" key="5">
    <source>
        <dbReference type="ARBA" id="ARBA00023204"/>
    </source>
</evidence>
<reference evidence="10" key="2">
    <citation type="submission" date="2020-11" db="EMBL/GenBank/DDBJ databases">
        <authorList>
            <consortium name="NCBI Pathogen Detection Project"/>
        </authorList>
    </citation>
    <scope>NUCLEOTIDE SEQUENCE</scope>
    <source>
        <strain evidence="10">D3612</strain>
    </source>
</reference>
<dbReference type="PANTHER" id="PTHR33516:SF2">
    <property type="entry name" value="LEXA REPRESSOR-RELATED"/>
    <property type="match status" value="1"/>
</dbReference>
<comment type="similarity">
    <text evidence="1 7">Belongs to the peptidase S24 family.</text>
</comment>
<dbReference type="InterPro" id="IPR036286">
    <property type="entry name" value="LexA/Signal_pep-like_sf"/>
</dbReference>
<keyword evidence="6" id="KW-0742">SOS response</keyword>
<keyword evidence="3 7" id="KW-0378">Hydrolase</keyword>
<dbReference type="Pfam" id="PF00717">
    <property type="entry name" value="Peptidase_S24"/>
    <property type="match status" value="1"/>
</dbReference>
<dbReference type="InterPro" id="IPR006197">
    <property type="entry name" value="Peptidase_S24_LexA"/>
</dbReference>
<organism evidence="10 11">
    <name type="scientific">Legionella pneumophila</name>
    <dbReference type="NCBI Taxonomy" id="446"/>
    <lineage>
        <taxon>Bacteria</taxon>
        <taxon>Pseudomonadati</taxon>
        <taxon>Pseudomonadota</taxon>
        <taxon>Gammaproteobacteria</taxon>
        <taxon>Legionellales</taxon>
        <taxon>Legionellaceae</taxon>
        <taxon>Legionella</taxon>
    </lineage>
</organism>
<dbReference type="GO" id="GO:0006355">
    <property type="term" value="P:regulation of DNA-templated transcription"/>
    <property type="evidence" value="ECO:0007669"/>
    <property type="project" value="InterPro"/>
</dbReference>
<dbReference type="InterPro" id="IPR050077">
    <property type="entry name" value="LexA_repressor"/>
</dbReference>
<accession>A0AAN5R6B9</accession>
<sequence length="168" mass="18364">MSPRGGKREGAGRPRGEPTKAVRIPLSQLAKLERLKSHESYQLPVFASKIQAGFPSPADDYIEGYLDLNTKFIKHPSSTFVLQATGESMVDAGIFSGDWLLVDRSIEPSDGRIVIAAVNGELTVKRLSKKGGRVQLLPANPKFQPIDITEDSEMVIWGVVTLVLHKLA</sequence>
<dbReference type="InterPro" id="IPR039418">
    <property type="entry name" value="LexA-like"/>
</dbReference>
<dbReference type="SUPFAM" id="SSF51306">
    <property type="entry name" value="LexA/Signal peptidase"/>
    <property type="match status" value="1"/>
</dbReference>
<dbReference type="PRINTS" id="PR00726">
    <property type="entry name" value="LEXASERPTASE"/>
</dbReference>
<feature type="domain" description="Peptidase S24/S26A/S26B/S26C" evidence="9">
    <location>
        <begin position="44"/>
        <end position="160"/>
    </location>
</feature>
<evidence type="ECO:0000256" key="2">
    <source>
        <dbReference type="ARBA" id="ARBA00022763"/>
    </source>
</evidence>
<keyword evidence="2" id="KW-0227">DNA damage</keyword>
<dbReference type="GO" id="GO:0016787">
    <property type="term" value="F:hydrolase activity"/>
    <property type="evidence" value="ECO:0007669"/>
    <property type="project" value="UniProtKB-KW"/>
</dbReference>
<keyword evidence="5" id="KW-0234">DNA repair</keyword>
<dbReference type="Gene3D" id="2.10.109.10">
    <property type="entry name" value="Umud Fragment, subunit A"/>
    <property type="match status" value="1"/>
</dbReference>